<keyword evidence="2" id="KW-1185">Reference proteome</keyword>
<organism evidence="1 2">
    <name type="scientific">Coniosporium uncinatum</name>
    <dbReference type="NCBI Taxonomy" id="93489"/>
    <lineage>
        <taxon>Eukaryota</taxon>
        <taxon>Fungi</taxon>
        <taxon>Dikarya</taxon>
        <taxon>Ascomycota</taxon>
        <taxon>Pezizomycotina</taxon>
        <taxon>Dothideomycetes</taxon>
        <taxon>Dothideomycetes incertae sedis</taxon>
        <taxon>Coniosporium</taxon>
    </lineage>
</organism>
<reference evidence="1" key="1">
    <citation type="submission" date="2024-09" db="EMBL/GenBank/DDBJ databases">
        <title>Black Yeasts Isolated from many extreme environments.</title>
        <authorList>
            <person name="Coleine C."/>
            <person name="Stajich J.E."/>
            <person name="Selbmann L."/>
        </authorList>
    </citation>
    <scope>NUCLEOTIDE SEQUENCE</scope>
    <source>
        <strain evidence="1">CCFEE 5737</strain>
    </source>
</reference>
<evidence type="ECO:0000313" key="2">
    <source>
        <dbReference type="Proteomes" id="UP001186974"/>
    </source>
</evidence>
<sequence length="339" mass="35813">MFFQTLSVAALFVASSSAAPASQLVDRQIPTAFCPTTGAWDWAAGGSSNFTIHPSCNITRRRQLENALTETIELASHARDHILRWGNGSTFYTKYFGQGPTAEPMGWYSKVASADKTGAIFRCDDPDMNCATQDAWAGHWRGSNATQETVICPLSFEIRRHLDSMCGLGYTVAGSPTNYFWASDLLHRVYHVPKISEGIVEHYSEDYQGVLALAQEQPELSARDSNALQYFALDVYAFDISVPGIGCTGQAPSPEGAEAGASSSISASASATESATSASSAVESATSEASSAAAETTLTTSEAPMTSATPTAAEAVETGTATTSAADTCHTHDDGFVHC</sequence>
<evidence type="ECO:0000313" key="1">
    <source>
        <dbReference type="EMBL" id="KAK3064997.1"/>
    </source>
</evidence>
<accession>A0ACC3DBT0</accession>
<protein>
    <submittedName>
        <fullName evidence="1">Uncharacterized protein</fullName>
    </submittedName>
</protein>
<name>A0ACC3DBT0_9PEZI</name>
<gene>
    <name evidence="1" type="ORF">LTS18_014308</name>
</gene>
<comment type="caution">
    <text evidence="1">The sequence shown here is derived from an EMBL/GenBank/DDBJ whole genome shotgun (WGS) entry which is preliminary data.</text>
</comment>
<dbReference type="Proteomes" id="UP001186974">
    <property type="component" value="Unassembled WGS sequence"/>
</dbReference>
<dbReference type="EMBL" id="JAWDJW010006379">
    <property type="protein sequence ID" value="KAK3064997.1"/>
    <property type="molecule type" value="Genomic_DNA"/>
</dbReference>
<proteinExistence type="predicted"/>